<protein>
    <submittedName>
        <fullName evidence="3">Tripartite tricarboxylate transporter substrate binding protein</fullName>
    </submittedName>
</protein>
<name>A0AAU7KMD2_9GAMM</name>
<evidence type="ECO:0000256" key="2">
    <source>
        <dbReference type="SAM" id="SignalP"/>
    </source>
</evidence>
<keyword evidence="2" id="KW-0732">Signal</keyword>
<reference evidence="3" key="1">
    <citation type="submission" date="2022-06" db="EMBL/GenBank/DDBJ databases">
        <title>A novel DMS-producing enzyme.</title>
        <authorList>
            <person name="Zhang Y."/>
        </authorList>
    </citation>
    <scope>NUCLEOTIDE SEQUENCE</scope>
    <source>
        <strain evidence="3">RT37</strain>
    </source>
</reference>
<dbReference type="InterPro" id="IPR005064">
    <property type="entry name" value="BUG"/>
</dbReference>
<dbReference type="EMBL" id="CP098827">
    <property type="protein sequence ID" value="XBO72228.1"/>
    <property type="molecule type" value="Genomic_DNA"/>
</dbReference>
<dbReference type="AlphaFoldDB" id="A0AAU7KMD2"/>
<accession>A0AAU7KMD2</accession>
<evidence type="ECO:0000313" key="3">
    <source>
        <dbReference type="EMBL" id="XBO72228.1"/>
    </source>
</evidence>
<dbReference type="Pfam" id="PF03401">
    <property type="entry name" value="TctC"/>
    <property type="match status" value="1"/>
</dbReference>
<dbReference type="Gene3D" id="3.40.190.150">
    <property type="entry name" value="Bordetella uptake gene, domain 1"/>
    <property type="match status" value="1"/>
</dbReference>
<dbReference type="PANTHER" id="PTHR42928">
    <property type="entry name" value="TRICARBOXYLATE-BINDING PROTEIN"/>
    <property type="match status" value="1"/>
</dbReference>
<dbReference type="PANTHER" id="PTHR42928:SF5">
    <property type="entry name" value="BLR1237 PROTEIN"/>
    <property type="match status" value="1"/>
</dbReference>
<evidence type="ECO:0000256" key="1">
    <source>
        <dbReference type="ARBA" id="ARBA00006987"/>
    </source>
</evidence>
<dbReference type="Gene3D" id="3.40.190.10">
    <property type="entry name" value="Periplasmic binding protein-like II"/>
    <property type="match status" value="1"/>
</dbReference>
<organism evidence="3">
    <name type="scientific">Halomonas sp. RT37</name>
    <dbReference type="NCBI Taxonomy" id="2950872"/>
    <lineage>
        <taxon>Bacteria</taxon>
        <taxon>Pseudomonadati</taxon>
        <taxon>Pseudomonadota</taxon>
        <taxon>Gammaproteobacteria</taxon>
        <taxon>Oceanospirillales</taxon>
        <taxon>Halomonadaceae</taxon>
        <taxon>Halomonas</taxon>
    </lineage>
</organism>
<proteinExistence type="inferred from homology"/>
<dbReference type="CDD" id="cd07012">
    <property type="entry name" value="PBP2_Bug_TTT"/>
    <property type="match status" value="1"/>
</dbReference>
<feature type="signal peptide" evidence="2">
    <location>
        <begin position="1"/>
        <end position="29"/>
    </location>
</feature>
<comment type="similarity">
    <text evidence="1">Belongs to the UPF0065 (bug) family.</text>
</comment>
<gene>
    <name evidence="3" type="ORF">NFG58_05825</name>
</gene>
<dbReference type="InterPro" id="IPR042100">
    <property type="entry name" value="Bug_dom1"/>
</dbReference>
<feature type="chain" id="PRO_5043930140" evidence="2">
    <location>
        <begin position="30"/>
        <end position="325"/>
    </location>
</feature>
<dbReference type="PIRSF" id="PIRSF017082">
    <property type="entry name" value="YflP"/>
    <property type="match status" value="1"/>
</dbReference>
<dbReference type="RefSeq" id="WP_108131554.1">
    <property type="nucleotide sequence ID" value="NZ_CP098827.1"/>
</dbReference>
<sequence>MTIHATSVKRQTASTLAVCLLLAPLPSLADFPEKPLNLTVAYSAGGATDFQARIVTSKGDEYLGQPVTVINRPGAGGQIGWNQFVSTGATDGYDIAAYNVPHFIAQSIMYDTDYSIENLQPIANWGADPAVLIVGKDSEFDSIDDVVEYARANPGKLTVSGAGLYVGHHIAALQLQQSAEVTLKYLPTSGGVDALRFVVGGQVMAGFNNLSDAFRNQDRIKILGIADLERSEDFLPDVPTFIEAGYDVDDTSLNLRGIMVPRGVDAETVDYLSSNFIDMFQDEGIAEQMKEGGSTLRVMEASDLEALWKQQQAYLTELFAQLETP</sequence>